<dbReference type="InterPro" id="IPR003890">
    <property type="entry name" value="MIF4G-like_typ-3"/>
</dbReference>
<proteinExistence type="predicted"/>
<dbReference type="GO" id="GO:0003743">
    <property type="term" value="F:translation initiation factor activity"/>
    <property type="evidence" value="ECO:0007669"/>
    <property type="project" value="UniProtKB-KW"/>
</dbReference>
<feature type="domain" description="MIF4G" evidence="3">
    <location>
        <begin position="17"/>
        <end position="213"/>
    </location>
</feature>
<organism evidence="4 5">
    <name type="scientific">Allacma fusca</name>
    <dbReference type="NCBI Taxonomy" id="39272"/>
    <lineage>
        <taxon>Eukaryota</taxon>
        <taxon>Metazoa</taxon>
        <taxon>Ecdysozoa</taxon>
        <taxon>Arthropoda</taxon>
        <taxon>Hexapoda</taxon>
        <taxon>Collembola</taxon>
        <taxon>Symphypleona</taxon>
        <taxon>Sminthuridae</taxon>
        <taxon>Allacma</taxon>
    </lineage>
</organism>
<keyword evidence="5" id="KW-1185">Reference proteome</keyword>
<dbReference type="GO" id="GO:0016281">
    <property type="term" value="C:eukaryotic translation initiation factor 4F complex"/>
    <property type="evidence" value="ECO:0007669"/>
    <property type="project" value="TreeGrafter"/>
</dbReference>
<gene>
    <name evidence="4" type="ORF">AFUS01_LOCUS25376</name>
</gene>
<dbReference type="PANTHER" id="PTHR23253:SF9">
    <property type="entry name" value="EUKARYOTIC TRANSLATION INITIATION FACTOR 4 GAMMA 2"/>
    <property type="match status" value="1"/>
</dbReference>
<dbReference type="PANTHER" id="PTHR23253">
    <property type="entry name" value="EUKARYOTIC TRANSLATION INITIATION FACTOR 4 GAMMA"/>
    <property type="match status" value="1"/>
</dbReference>
<keyword evidence="2" id="KW-0648">Protein biosynthesis</keyword>
<reference evidence="4" key="1">
    <citation type="submission" date="2021-06" db="EMBL/GenBank/DDBJ databases">
        <authorList>
            <person name="Hodson N. C."/>
            <person name="Mongue J. A."/>
            <person name="Jaron S. K."/>
        </authorList>
    </citation>
    <scope>NUCLEOTIDE SEQUENCE</scope>
</reference>
<evidence type="ECO:0000256" key="1">
    <source>
        <dbReference type="ARBA" id="ARBA00022540"/>
    </source>
</evidence>
<sequence length="414" mass="47110">MDEPYLVQGIQEVLDALTFESFYNLSEKLLHLLINNNACQRVGVTGKLILNKAIDVPGASFLYARLVQIVFQHCQEPSDPGDIFLKEFWQLWKNEFVRVVLDGGNKTPEVEAALVNTKPRLEEARWKLRMKILGIARLIGESFKLQLVQLHVMKDCIDSSLGVKTEEGYEFLYDLLINCGEELERDLKFGCLLDRGDDSGFFEMDELFETLKELSFDTCGVSLRARVTISDLVDHRNNYWKAGGTQGNVCRSTVLPQYEGWGNLFGKTDLSYNPMMYPVSNCIPDNVSAAKPRNTMIRRYHREELLRIGRKMKGRKLSINLPISDILKAPKCIGYSSKLSTESISPRPIENYCSNKRSRDGIIKRNVSLSLNKIADTTGVKAKSDRVSMWLMLARTKRTENIPSYTPIFKNACL</sequence>
<accession>A0A8J2KBN7</accession>
<keyword evidence="1" id="KW-0396">Initiation factor</keyword>
<evidence type="ECO:0000256" key="2">
    <source>
        <dbReference type="ARBA" id="ARBA00022917"/>
    </source>
</evidence>
<protein>
    <recommendedName>
        <fullName evidence="3">MIF4G domain-containing protein</fullName>
    </recommendedName>
</protein>
<dbReference type="Proteomes" id="UP000708208">
    <property type="component" value="Unassembled WGS sequence"/>
</dbReference>
<dbReference type="AlphaFoldDB" id="A0A8J2KBN7"/>
<evidence type="ECO:0000313" key="5">
    <source>
        <dbReference type="Proteomes" id="UP000708208"/>
    </source>
</evidence>
<name>A0A8J2KBN7_9HEXA</name>
<comment type="caution">
    <text evidence="4">The sequence shown here is derived from an EMBL/GenBank/DDBJ whole genome shotgun (WGS) entry which is preliminary data.</text>
</comment>
<dbReference type="OrthoDB" id="347287at2759"/>
<evidence type="ECO:0000313" key="4">
    <source>
        <dbReference type="EMBL" id="CAG7786826.1"/>
    </source>
</evidence>
<dbReference type="Pfam" id="PF02854">
    <property type="entry name" value="MIF4G"/>
    <property type="match status" value="1"/>
</dbReference>
<evidence type="ECO:0000259" key="3">
    <source>
        <dbReference type="Pfam" id="PF02854"/>
    </source>
</evidence>
<dbReference type="GO" id="GO:0003729">
    <property type="term" value="F:mRNA binding"/>
    <property type="evidence" value="ECO:0007669"/>
    <property type="project" value="TreeGrafter"/>
</dbReference>
<dbReference type="EMBL" id="CAJVCH010327129">
    <property type="protein sequence ID" value="CAG7786826.1"/>
    <property type="molecule type" value="Genomic_DNA"/>
</dbReference>